<protein>
    <recommendedName>
        <fullName evidence="3">histidine kinase</fullName>
        <ecNumber evidence="3">2.7.13.3</ecNumber>
    </recommendedName>
</protein>
<dbReference type="CDD" id="cd06225">
    <property type="entry name" value="HAMP"/>
    <property type="match status" value="1"/>
</dbReference>
<keyword evidence="13 14" id="KW-0472">Membrane</keyword>
<keyword evidence="12" id="KW-0902">Two-component regulatory system</keyword>
<dbReference type="SUPFAM" id="SSF55785">
    <property type="entry name" value="PYP-like sensor domain (PAS domain)"/>
    <property type="match status" value="1"/>
</dbReference>
<dbReference type="SMART" id="SM00388">
    <property type="entry name" value="HisKA"/>
    <property type="match status" value="1"/>
</dbReference>
<evidence type="ECO:0000256" key="7">
    <source>
        <dbReference type="ARBA" id="ARBA00022692"/>
    </source>
</evidence>
<name>A0A369CFP7_9GAMM</name>
<dbReference type="InterPro" id="IPR005467">
    <property type="entry name" value="His_kinase_dom"/>
</dbReference>
<dbReference type="CDD" id="cd00082">
    <property type="entry name" value="HisKA"/>
    <property type="match status" value="1"/>
</dbReference>
<feature type="transmembrane region" description="Helical" evidence="14">
    <location>
        <begin position="21"/>
        <end position="41"/>
    </location>
</feature>
<evidence type="ECO:0000256" key="5">
    <source>
        <dbReference type="ARBA" id="ARBA00022553"/>
    </source>
</evidence>
<feature type="domain" description="HAMP" evidence="16">
    <location>
        <begin position="323"/>
        <end position="375"/>
    </location>
</feature>
<dbReference type="InterPro" id="IPR004358">
    <property type="entry name" value="Sig_transdc_His_kin-like_C"/>
</dbReference>
<dbReference type="InterPro" id="IPR036890">
    <property type="entry name" value="HATPase_C_sf"/>
</dbReference>
<dbReference type="EMBL" id="QPJY01000001">
    <property type="protein sequence ID" value="RCX32892.1"/>
    <property type="molecule type" value="Genomic_DNA"/>
</dbReference>
<dbReference type="GO" id="GO:0005524">
    <property type="term" value="F:ATP binding"/>
    <property type="evidence" value="ECO:0007669"/>
    <property type="project" value="UniProtKB-KW"/>
</dbReference>
<feature type="transmembrane region" description="Helical" evidence="14">
    <location>
        <begin position="96"/>
        <end position="120"/>
    </location>
</feature>
<evidence type="ECO:0000256" key="11">
    <source>
        <dbReference type="ARBA" id="ARBA00022989"/>
    </source>
</evidence>
<dbReference type="PIRSF" id="PIRSF037532">
    <property type="entry name" value="STHK_NtrY"/>
    <property type="match status" value="1"/>
</dbReference>
<comment type="caution">
    <text evidence="17">The sequence shown here is derived from an EMBL/GenBank/DDBJ whole genome shotgun (WGS) entry which is preliminary data.</text>
</comment>
<dbReference type="PRINTS" id="PR00344">
    <property type="entry name" value="BCTRLSENSOR"/>
</dbReference>
<feature type="transmembrane region" description="Helical" evidence="14">
    <location>
        <begin position="53"/>
        <end position="76"/>
    </location>
</feature>
<dbReference type="PROSITE" id="PS50109">
    <property type="entry name" value="HIS_KIN"/>
    <property type="match status" value="1"/>
</dbReference>
<evidence type="ECO:0000313" key="17">
    <source>
        <dbReference type="EMBL" id="RCX32892.1"/>
    </source>
</evidence>
<keyword evidence="4" id="KW-1003">Cell membrane</keyword>
<dbReference type="Gene3D" id="6.10.340.10">
    <property type="match status" value="1"/>
</dbReference>
<keyword evidence="5" id="KW-0597">Phosphoprotein</keyword>
<comment type="catalytic activity">
    <reaction evidence="1">
        <text>ATP + protein L-histidine = ADP + protein N-phospho-L-histidine.</text>
        <dbReference type="EC" id="2.7.13.3"/>
    </reaction>
</comment>
<dbReference type="InterPro" id="IPR035965">
    <property type="entry name" value="PAS-like_dom_sf"/>
</dbReference>
<evidence type="ECO:0000256" key="6">
    <source>
        <dbReference type="ARBA" id="ARBA00022679"/>
    </source>
</evidence>
<keyword evidence="8" id="KW-0547">Nucleotide-binding</keyword>
<dbReference type="Gene3D" id="3.30.450.20">
    <property type="entry name" value="PAS domain"/>
    <property type="match status" value="1"/>
</dbReference>
<dbReference type="InterPro" id="IPR003594">
    <property type="entry name" value="HATPase_dom"/>
</dbReference>
<dbReference type="GO" id="GO:0000155">
    <property type="term" value="F:phosphorelay sensor kinase activity"/>
    <property type="evidence" value="ECO:0007669"/>
    <property type="project" value="InterPro"/>
</dbReference>
<dbReference type="Proteomes" id="UP000252707">
    <property type="component" value="Unassembled WGS sequence"/>
</dbReference>
<dbReference type="InterPro" id="IPR045671">
    <property type="entry name" value="NtrY-like_N"/>
</dbReference>
<keyword evidence="11 14" id="KW-1133">Transmembrane helix</keyword>
<keyword evidence="18" id="KW-1185">Reference proteome</keyword>
<evidence type="ECO:0000256" key="1">
    <source>
        <dbReference type="ARBA" id="ARBA00000085"/>
    </source>
</evidence>
<keyword evidence="9 17" id="KW-0418">Kinase</keyword>
<evidence type="ECO:0000256" key="9">
    <source>
        <dbReference type="ARBA" id="ARBA00022777"/>
    </source>
</evidence>
<dbReference type="SUPFAM" id="SSF55874">
    <property type="entry name" value="ATPase domain of HSP90 chaperone/DNA topoisomerase II/histidine kinase"/>
    <property type="match status" value="1"/>
</dbReference>
<comment type="subcellular location">
    <subcellularLocation>
        <location evidence="2">Cell membrane</location>
        <topology evidence="2">Multi-pass membrane protein</topology>
    </subcellularLocation>
</comment>
<evidence type="ECO:0000256" key="8">
    <source>
        <dbReference type="ARBA" id="ARBA00022741"/>
    </source>
</evidence>
<dbReference type="PROSITE" id="PS50885">
    <property type="entry name" value="HAMP"/>
    <property type="match status" value="1"/>
</dbReference>
<dbReference type="SUPFAM" id="SSF158472">
    <property type="entry name" value="HAMP domain-like"/>
    <property type="match status" value="1"/>
</dbReference>
<dbReference type="EC" id="2.7.13.3" evidence="3"/>
<keyword evidence="6" id="KW-0808">Transferase</keyword>
<dbReference type="PANTHER" id="PTHR43065:SF10">
    <property type="entry name" value="PEROXIDE STRESS-ACTIVATED HISTIDINE KINASE MAK3"/>
    <property type="match status" value="1"/>
</dbReference>
<dbReference type="Gene3D" id="1.10.287.130">
    <property type="match status" value="1"/>
</dbReference>
<keyword evidence="10" id="KW-0067">ATP-binding</keyword>
<evidence type="ECO:0000259" key="15">
    <source>
        <dbReference type="PROSITE" id="PS50109"/>
    </source>
</evidence>
<dbReference type="AlphaFoldDB" id="A0A369CFP7"/>
<dbReference type="Pfam" id="PF00672">
    <property type="entry name" value="HAMP"/>
    <property type="match status" value="1"/>
</dbReference>
<dbReference type="SUPFAM" id="SSF47384">
    <property type="entry name" value="Homodimeric domain of signal transducing histidine kinase"/>
    <property type="match status" value="1"/>
</dbReference>
<dbReference type="SMART" id="SM00387">
    <property type="entry name" value="HATPase_c"/>
    <property type="match status" value="1"/>
</dbReference>
<dbReference type="Pfam" id="PF02518">
    <property type="entry name" value="HATPase_c"/>
    <property type="match status" value="1"/>
</dbReference>
<dbReference type="InterPro" id="IPR017232">
    <property type="entry name" value="NtrY"/>
</dbReference>
<evidence type="ECO:0000256" key="13">
    <source>
        <dbReference type="ARBA" id="ARBA00023136"/>
    </source>
</evidence>
<dbReference type="GO" id="GO:0005886">
    <property type="term" value="C:plasma membrane"/>
    <property type="evidence" value="ECO:0007669"/>
    <property type="project" value="UniProtKB-SubCell"/>
</dbReference>
<evidence type="ECO:0000256" key="12">
    <source>
        <dbReference type="ARBA" id="ARBA00023012"/>
    </source>
</evidence>
<dbReference type="Gene3D" id="3.30.565.10">
    <property type="entry name" value="Histidine kinase-like ATPase, C-terminal domain"/>
    <property type="match status" value="1"/>
</dbReference>
<dbReference type="SMART" id="SM00304">
    <property type="entry name" value="HAMP"/>
    <property type="match status" value="1"/>
</dbReference>
<sequence length="747" mass="82360">MRPEPTANTPLNQPPRRPGRASAWAMFGLFLLLLASLLLMSNATENSQRFGNLYSLLLLVNVVGLVTLVALIAANLARMLRQYRRREAGSQLTARLVLIFILLSVVPVTLVYAFSLQFLLRGIDSWFDVRVEQALDDALELSRSSFETRMREVLRQTTSLTDELESGIMMGGSLRALALDDMRTRAGATELTLMARNGTIIATSSVETTQLVPNTPGDAVLLQVHQGHTYVGLDPIEGAGLHVRVVVGTDPVSPGGETYVLQALYPVAGRMSNLADSVQTAFAQYRELAFMRTPLKYSFTLTLSLVLLLTLLMAVWVAFYSARRLVAPVTDLAEGTRAVAAGDYDKQLPAAGYDELGFLVSSFNEMTRRISRAQEEVRHSQRQAESQRAYLEAVLGSLSSGVLTLDRRHVLRTSNKAADQILGAEVRACMKQPFTELGVRHPHLQQFVEVLEPRLRRDNREWREEVTLFGGGGRQVLMCQGSALPGSGFVVVFDDITTLIQAQRNAAWGEVARRLAHEIKNPLTPIQLSAERLRHKYLRSMEGNDAEVLDRLTHTIVQQVEAMKEMVNAFSNYARSPALQLEQLQLNDLVREILELYRGPGRPLEIETGLDPALPAIEADAGRLRQVLHNLLRNAEEAAGEATVKVEIATRCSEETGCRHVELRVVDHGPGIPEEILGQLFEPYVTTKPKGTGLGLAIVKKIVEEHGGVIWAENLTTGGVCFGLRLPVQAENRDALLNHGARAAPES</sequence>
<dbReference type="InterPro" id="IPR036097">
    <property type="entry name" value="HisK_dim/P_sf"/>
</dbReference>
<feature type="domain" description="Histidine kinase" evidence="15">
    <location>
        <begin position="514"/>
        <end position="730"/>
    </location>
</feature>
<dbReference type="Pfam" id="PF00512">
    <property type="entry name" value="HisKA"/>
    <property type="match status" value="1"/>
</dbReference>
<gene>
    <name evidence="17" type="ORF">DFQ59_101190</name>
</gene>
<dbReference type="Pfam" id="PF19312">
    <property type="entry name" value="NtrY_N"/>
    <property type="match status" value="1"/>
</dbReference>
<reference evidence="17 18" key="1">
    <citation type="submission" date="2018-07" db="EMBL/GenBank/DDBJ databases">
        <title>Genomic Encyclopedia of Type Strains, Phase IV (KMG-IV): sequencing the most valuable type-strain genomes for metagenomic binning, comparative biology and taxonomic classification.</title>
        <authorList>
            <person name="Goeker M."/>
        </authorList>
    </citation>
    <scope>NUCLEOTIDE SEQUENCE [LARGE SCALE GENOMIC DNA]</scope>
    <source>
        <strain evidence="17 18">DSM 26407</strain>
    </source>
</reference>
<evidence type="ECO:0000256" key="2">
    <source>
        <dbReference type="ARBA" id="ARBA00004651"/>
    </source>
</evidence>
<accession>A0A369CFP7</accession>
<evidence type="ECO:0000256" key="3">
    <source>
        <dbReference type="ARBA" id="ARBA00012438"/>
    </source>
</evidence>
<dbReference type="InterPro" id="IPR003661">
    <property type="entry name" value="HisK_dim/P_dom"/>
</dbReference>
<evidence type="ECO:0000313" key="18">
    <source>
        <dbReference type="Proteomes" id="UP000252707"/>
    </source>
</evidence>
<dbReference type="InterPro" id="IPR003660">
    <property type="entry name" value="HAMP_dom"/>
</dbReference>
<feature type="transmembrane region" description="Helical" evidence="14">
    <location>
        <begin position="297"/>
        <end position="319"/>
    </location>
</feature>
<organism evidence="17 18">
    <name type="scientific">Thioalbus denitrificans</name>
    <dbReference type="NCBI Taxonomy" id="547122"/>
    <lineage>
        <taxon>Bacteria</taxon>
        <taxon>Pseudomonadati</taxon>
        <taxon>Pseudomonadota</taxon>
        <taxon>Gammaproteobacteria</taxon>
        <taxon>Chromatiales</taxon>
        <taxon>Ectothiorhodospiraceae</taxon>
        <taxon>Thioalbus</taxon>
    </lineage>
</organism>
<dbReference type="PANTHER" id="PTHR43065">
    <property type="entry name" value="SENSOR HISTIDINE KINASE"/>
    <property type="match status" value="1"/>
</dbReference>
<proteinExistence type="predicted"/>
<dbReference type="RefSeq" id="WP_245937134.1">
    <property type="nucleotide sequence ID" value="NZ_QPJY01000001.1"/>
</dbReference>
<evidence type="ECO:0000256" key="10">
    <source>
        <dbReference type="ARBA" id="ARBA00022840"/>
    </source>
</evidence>
<evidence type="ECO:0000259" key="16">
    <source>
        <dbReference type="PROSITE" id="PS50885"/>
    </source>
</evidence>
<evidence type="ECO:0000256" key="4">
    <source>
        <dbReference type="ARBA" id="ARBA00022475"/>
    </source>
</evidence>
<evidence type="ECO:0000256" key="14">
    <source>
        <dbReference type="SAM" id="Phobius"/>
    </source>
</evidence>
<keyword evidence="7 14" id="KW-0812">Transmembrane</keyword>